<comment type="caution">
    <text evidence="1">The sequence shown here is derived from an EMBL/GenBank/DDBJ whole genome shotgun (WGS) entry which is preliminary data.</text>
</comment>
<organism evidence="1 2">
    <name type="scientific">Populus alba x Populus x berolinensis</name>
    <dbReference type="NCBI Taxonomy" id="444605"/>
    <lineage>
        <taxon>Eukaryota</taxon>
        <taxon>Viridiplantae</taxon>
        <taxon>Streptophyta</taxon>
        <taxon>Embryophyta</taxon>
        <taxon>Tracheophyta</taxon>
        <taxon>Spermatophyta</taxon>
        <taxon>Magnoliopsida</taxon>
        <taxon>eudicotyledons</taxon>
        <taxon>Gunneridae</taxon>
        <taxon>Pentapetalae</taxon>
        <taxon>rosids</taxon>
        <taxon>fabids</taxon>
        <taxon>Malpighiales</taxon>
        <taxon>Salicaceae</taxon>
        <taxon>Saliceae</taxon>
        <taxon>Populus</taxon>
    </lineage>
</organism>
<dbReference type="AlphaFoldDB" id="A0AAD6QWH5"/>
<dbReference type="Proteomes" id="UP001164929">
    <property type="component" value="Chromosome 5"/>
</dbReference>
<evidence type="ECO:0000313" key="1">
    <source>
        <dbReference type="EMBL" id="KAJ6997872.1"/>
    </source>
</evidence>
<protein>
    <submittedName>
        <fullName evidence="1">Uncharacterized protein</fullName>
    </submittedName>
</protein>
<reference evidence="1" key="1">
    <citation type="journal article" date="2023" name="Mol. Ecol. Resour.">
        <title>Chromosome-level genome assembly of a triploid poplar Populus alba 'Berolinensis'.</title>
        <authorList>
            <person name="Chen S."/>
            <person name="Yu Y."/>
            <person name="Wang X."/>
            <person name="Wang S."/>
            <person name="Zhang T."/>
            <person name="Zhou Y."/>
            <person name="He R."/>
            <person name="Meng N."/>
            <person name="Wang Y."/>
            <person name="Liu W."/>
            <person name="Liu Z."/>
            <person name="Liu J."/>
            <person name="Guo Q."/>
            <person name="Huang H."/>
            <person name="Sederoff R.R."/>
            <person name="Wang G."/>
            <person name="Qu G."/>
            <person name="Chen S."/>
        </authorList>
    </citation>
    <scope>NUCLEOTIDE SEQUENCE</scope>
    <source>
        <strain evidence="1">SC-2020</strain>
    </source>
</reference>
<name>A0AAD6QWH5_9ROSI</name>
<proteinExistence type="predicted"/>
<accession>A0AAD6QWH5</accession>
<keyword evidence="2" id="KW-1185">Reference proteome</keyword>
<sequence>MIPRCESFGMEFITPMPPTNLFLSKYLQEPFLILLFL</sequence>
<evidence type="ECO:0000313" key="2">
    <source>
        <dbReference type="Proteomes" id="UP001164929"/>
    </source>
</evidence>
<dbReference type="EMBL" id="JAQIZT010000005">
    <property type="protein sequence ID" value="KAJ6997872.1"/>
    <property type="molecule type" value="Genomic_DNA"/>
</dbReference>
<gene>
    <name evidence="1" type="ORF">NC653_014185</name>
</gene>